<name>A0A9W4X6I8_9GLOM</name>
<protein>
    <submittedName>
        <fullName evidence="2">5190_t:CDS:1</fullName>
    </submittedName>
</protein>
<dbReference type="EMBL" id="CAMKVN010018927">
    <property type="protein sequence ID" value="CAI2198564.1"/>
    <property type="molecule type" value="Genomic_DNA"/>
</dbReference>
<evidence type="ECO:0000256" key="1">
    <source>
        <dbReference type="SAM" id="MobiDB-lite"/>
    </source>
</evidence>
<dbReference type="AlphaFoldDB" id="A0A9W4X6I8"/>
<feature type="non-terminal residue" evidence="2">
    <location>
        <position position="46"/>
    </location>
</feature>
<keyword evidence="3" id="KW-1185">Reference proteome</keyword>
<evidence type="ECO:0000313" key="2">
    <source>
        <dbReference type="EMBL" id="CAI2198564.1"/>
    </source>
</evidence>
<feature type="region of interest" description="Disordered" evidence="1">
    <location>
        <begin position="1"/>
        <end position="24"/>
    </location>
</feature>
<organism evidence="2 3">
    <name type="scientific">Funneliformis geosporum</name>
    <dbReference type="NCBI Taxonomy" id="1117311"/>
    <lineage>
        <taxon>Eukaryota</taxon>
        <taxon>Fungi</taxon>
        <taxon>Fungi incertae sedis</taxon>
        <taxon>Mucoromycota</taxon>
        <taxon>Glomeromycotina</taxon>
        <taxon>Glomeromycetes</taxon>
        <taxon>Glomerales</taxon>
        <taxon>Glomeraceae</taxon>
        <taxon>Funneliformis</taxon>
    </lineage>
</organism>
<gene>
    <name evidence="2" type="ORF">FWILDA_LOCUS18636</name>
</gene>
<comment type="caution">
    <text evidence="2">The sequence shown here is derived from an EMBL/GenBank/DDBJ whole genome shotgun (WGS) entry which is preliminary data.</text>
</comment>
<reference evidence="2" key="1">
    <citation type="submission" date="2022-08" db="EMBL/GenBank/DDBJ databases">
        <authorList>
            <person name="Kallberg Y."/>
            <person name="Tangrot J."/>
            <person name="Rosling A."/>
        </authorList>
    </citation>
    <scope>NUCLEOTIDE SEQUENCE</scope>
    <source>
        <strain evidence="2">Wild A</strain>
    </source>
</reference>
<proteinExistence type="predicted"/>
<sequence length="46" mass="5319">MDINIKSTKVQYRPDPQNNSASTKNGVIKELRLNLKYIVETEGKRK</sequence>
<dbReference type="Proteomes" id="UP001153678">
    <property type="component" value="Unassembled WGS sequence"/>
</dbReference>
<accession>A0A9W4X6I8</accession>
<evidence type="ECO:0000313" key="3">
    <source>
        <dbReference type="Proteomes" id="UP001153678"/>
    </source>
</evidence>